<sequence length="607" mass="69524">MTLMVEQVASANFSLMAFCKLVVTRYHGETLRTLMTSFKTDWMTSKRNWERNTMLKVARSGRNISFSCYISLICTTIFYISFNLLKLYRNISQSERKLVYQFDYPYDMQKTTYYVITYLVQISAGTYAAMINSTVDTFVSMLLLHVCAQLINLRTALNNLVEKLAEKSICSAKYKEDISATVLRHESLIRNAKAIDNCYSTVLLVHMTAATFQLCFQSFQVYMRITDKNPDSSTVKMAFLMFYVILLLIHLYAYCYSAEKLLTELVYPFDYPYDIQKSPYYVITYFTQMCAGLCAAYTNSTVDTFVSLLLLHVCAQLINLRTMLNNLVEKLAEKSIPSTKFKEGITAIVLRHESLIRNAKMIDNCYSMVLLVHMMVATFQLCFESFEVYTLINLRTALNDLVEKLAEKSIPSAKFKEGITAIVLRHESLIRNAKTIDNCYSTVLLVQMMAATFQLCFESFQVYTSTAIAYGAYECKWYDIPSRDARDLMFIVYRSMIPLKLTAGKFGIFSIEMFGMVPYYVITYFIQICAGICAAFINSTVDTFVSLLLLHVCAQLINLRTTLNNLVEKLAEKSIPSAKYKEGITAIVLRHESLIRYVVEISECDIT</sequence>
<dbReference type="InParanoid" id="E2C944"/>
<dbReference type="GO" id="GO:0005886">
    <property type="term" value="C:plasma membrane"/>
    <property type="evidence" value="ECO:0007669"/>
    <property type="project" value="UniProtKB-SubCell"/>
</dbReference>
<dbReference type="OrthoDB" id="6617147at2759"/>
<dbReference type="GO" id="GO:0007165">
    <property type="term" value="P:signal transduction"/>
    <property type="evidence" value="ECO:0007669"/>
    <property type="project" value="UniProtKB-KW"/>
</dbReference>
<name>E2C944_HARSA</name>
<dbReference type="GO" id="GO:0004984">
    <property type="term" value="F:olfactory receptor activity"/>
    <property type="evidence" value="ECO:0007669"/>
    <property type="project" value="InterPro"/>
</dbReference>
<keyword evidence="8" id="KW-0807">Transducer</keyword>
<accession>E2C944</accession>
<keyword evidence="7 10" id="KW-0675">Receptor</keyword>
<evidence type="ECO:0000313" key="11">
    <source>
        <dbReference type="Proteomes" id="UP000008237"/>
    </source>
</evidence>
<feature type="transmembrane region" description="Helical" evidence="9">
    <location>
        <begin position="64"/>
        <end position="88"/>
    </location>
</feature>
<evidence type="ECO:0000256" key="8">
    <source>
        <dbReference type="ARBA" id="ARBA00023224"/>
    </source>
</evidence>
<evidence type="ECO:0000256" key="3">
    <source>
        <dbReference type="ARBA" id="ARBA00022692"/>
    </source>
</evidence>
<evidence type="ECO:0000256" key="5">
    <source>
        <dbReference type="ARBA" id="ARBA00022989"/>
    </source>
</evidence>
<evidence type="ECO:0000256" key="9">
    <source>
        <dbReference type="SAM" id="Phobius"/>
    </source>
</evidence>
<evidence type="ECO:0000256" key="4">
    <source>
        <dbReference type="ARBA" id="ARBA00022725"/>
    </source>
</evidence>
<dbReference type="EMBL" id="GL453780">
    <property type="protein sequence ID" value="EFN75517.1"/>
    <property type="molecule type" value="Genomic_DNA"/>
</dbReference>
<protein>
    <submittedName>
        <fullName evidence="10">Putative odorant receptor 13a</fullName>
    </submittedName>
</protein>
<dbReference type="Proteomes" id="UP000008237">
    <property type="component" value="Unassembled WGS sequence"/>
</dbReference>
<dbReference type="Pfam" id="PF02949">
    <property type="entry name" value="7tm_6"/>
    <property type="match status" value="2"/>
</dbReference>
<evidence type="ECO:0000256" key="6">
    <source>
        <dbReference type="ARBA" id="ARBA00023136"/>
    </source>
</evidence>
<keyword evidence="5 9" id="KW-1133">Transmembrane helix</keyword>
<dbReference type="InterPro" id="IPR004117">
    <property type="entry name" value="7tm6_olfct_rcpt"/>
</dbReference>
<feature type="transmembrane region" description="Helical" evidence="9">
    <location>
        <begin position="111"/>
        <end position="131"/>
    </location>
</feature>
<keyword evidence="4" id="KW-0552">Olfaction</keyword>
<dbReference type="PANTHER" id="PTHR21137">
    <property type="entry name" value="ODORANT RECEPTOR"/>
    <property type="match status" value="1"/>
</dbReference>
<gene>
    <name evidence="10" type="ORF">EAI_03541</name>
</gene>
<feature type="transmembrane region" description="Helical" evidence="9">
    <location>
        <begin position="543"/>
        <end position="563"/>
    </location>
</feature>
<keyword evidence="3 9" id="KW-0812">Transmembrane</keyword>
<evidence type="ECO:0000256" key="2">
    <source>
        <dbReference type="ARBA" id="ARBA00022606"/>
    </source>
</evidence>
<organism evidence="11">
    <name type="scientific">Harpegnathos saltator</name>
    <name type="common">Jerdon's jumping ant</name>
    <dbReference type="NCBI Taxonomy" id="610380"/>
    <lineage>
        <taxon>Eukaryota</taxon>
        <taxon>Metazoa</taxon>
        <taxon>Ecdysozoa</taxon>
        <taxon>Arthropoda</taxon>
        <taxon>Hexapoda</taxon>
        <taxon>Insecta</taxon>
        <taxon>Pterygota</taxon>
        <taxon>Neoptera</taxon>
        <taxon>Endopterygota</taxon>
        <taxon>Hymenoptera</taxon>
        <taxon>Apocrita</taxon>
        <taxon>Aculeata</taxon>
        <taxon>Formicoidea</taxon>
        <taxon>Formicidae</taxon>
        <taxon>Ponerinae</taxon>
        <taxon>Ponerini</taxon>
        <taxon>Harpegnathos</taxon>
    </lineage>
</organism>
<feature type="transmembrane region" description="Helical" evidence="9">
    <location>
        <begin position="239"/>
        <end position="257"/>
    </location>
</feature>
<dbReference type="OMA" id="WYKCDAR"/>
<dbReference type="PANTHER" id="PTHR21137:SF42">
    <property type="entry name" value="ODORANT RECEPTOR 83A"/>
    <property type="match status" value="1"/>
</dbReference>
<evidence type="ECO:0000256" key="7">
    <source>
        <dbReference type="ARBA" id="ARBA00023170"/>
    </source>
</evidence>
<evidence type="ECO:0000313" key="10">
    <source>
        <dbReference type="EMBL" id="EFN75517.1"/>
    </source>
</evidence>
<comment type="subcellular location">
    <subcellularLocation>
        <location evidence="1">Membrane</location>
        <topology evidence="1">Multi-pass membrane protein</topology>
    </subcellularLocation>
</comment>
<feature type="transmembrane region" description="Helical" evidence="9">
    <location>
        <begin position="517"/>
        <end position="537"/>
    </location>
</feature>
<evidence type="ECO:0000256" key="1">
    <source>
        <dbReference type="ARBA" id="ARBA00004141"/>
    </source>
</evidence>
<keyword evidence="11" id="KW-1185">Reference proteome</keyword>
<dbReference type="AlphaFoldDB" id="E2C944"/>
<dbReference type="GO" id="GO:0005549">
    <property type="term" value="F:odorant binding"/>
    <property type="evidence" value="ECO:0007669"/>
    <property type="project" value="InterPro"/>
</dbReference>
<keyword evidence="2" id="KW-0716">Sensory transduction</keyword>
<proteinExistence type="predicted"/>
<reference evidence="10 11" key="1">
    <citation type="journal article" date="2010" name="Science">
        <title>Genomic comparison of the ants Camponotus floridanus and Harpegnathos saltator.</title>
        <authorList>
            <person name="Bonasio R."/>
            <person name="Zhang G."/>
            <person name="Ye C."/>
            <person name="Mutti N.S."/>
            <person name="Fang X."/>
            <person name="Qin N."/>
            <person name="Donahue G."/>
            <person name="Yang P."/>
            <person name="Li Q."/>
            <person name="Li C."/>
            <person name="Zhang P."/>
            <person name="Huang Z."/>
            <person name="Berger S.L."/>
            <person name="Reinberg D."/>
            <person name="Wang J."/>
            <person name="Liebig J."/>
        </authorList>
    </citation>
    <scope>NUCLEOTIDE SEQUENCE [LARGE SCALE GENOMIC DNA]</scope>
    <source>
        <strain evidence="10 11">R22 G/1</strain>
    </source>
</reference>
<feature type="transmembrane region" description="Helical" evidence="9">
    <location>
        <begin position="198"/>
        <end position="219"/>
    </location>
</feature>
<keyword evidence="6 9" id="KW-0472">Membrane</keyword>